<evidence type="ECO:0000313" key="2">
    <source>
        <dbReference type="Proteomes" id="UP000299102"/>
    </source>
</evidence>
<dbReference type="Proteomes" id="UP000299102">
    <property type="component" value="Unassembled WGS sequence"/>
</dbReference>
<sequence>MQDWRWASNLSRWVHVNVDMYRCITYVPDCAIPWQTHADLKLATWLVELVTAGLERFSNGVHDPAVGALTTPDYGQRA</sequence>
<protein>
    <submittedName>
        <fullName evidence="1">Uncharacterized protein</fullName>
    </submittedName>
</protein>
<organism evidence="1 2">
    <name type="scientific">Eumeta variegata</name>
    <name type="common">Bagworm moth</name>
    <name type="synonym">Eumeta japonica</name>
    <dbReference type="NCBI Taxonomy" id="151549"/>
    <lineage>
        <taxon>Eukaryota</taxon>
        <taxon>Metazoa</taxon>
        <taxon>Ecdysozoa</taxon>
        <taxon>Arthropoda</taxon>
        <taxon>Hexapoda</taxon>
        <taxon>Insecta</taxon>
        <taxon>Pterygota</taxon>
        <taxon>Neoptera</taxon>
        <taxon>Endopterygota</taxon>
        <taxon>Lepidoptera</taxon>
        <taxon>Glossata</taxon>
        <taxon>Ditrysia</taxon>
        <taxon>Tineoidea</taxon>
        <taxon>Psychidae</taxon>
        <taxon>Oiketicinae</taxon>
        <taxon>Eumeta</taxon>
    </lineage>
</organism>
<comment type="caution">
    <text evidence="1">The sequence shown here is derived from an EMBL/GenBank/DDBJ whole genome shotgun (WGS) entry which is preliminary data.</text>
</comment>
<accession>A0A4C1U755</accession>
<name>A0A4C1U755_EUMVA</name>
<dbReference type="AlphaFoldDB" id="A0A4C1U755"/>
<keyword evidence="2" id="KW-1185">Reference proteome</keyword>
<gene>
    <name evidence="1" type="ORF">EVAR_22519_1</name>
</gene>
<reference evidence="1 2" key="1">
    <citation type="journal article" date="2019" name="Commun. Biol.">
        <title>The bagworm genome reveals a unique fibroin gene that provides high tensile strength.</title>
        <authorList>
            <person name="Kono N."/>
            <person name="Nakamura H."/>
            <person name="Ohtoshi R."/>
            <person name="Tomita M."/>
            <person name="Numata K."/>
            <person name="Arakawa K."/>
        </authorList>
    </citation>
    <scope>NUCLEOTIDE SEQUENCE [LARGE SCALE GENOMIC DNA]</scope>
</reference>
<proteinExistence type="predicted"/>
<dbReference type="EMBL" id="BGZK01000138">
    <property type="protein sequence ID" value="GBP22233.1"/>
    <property type="molecule type" value="Genomic_DNA"/>
</dbReference>
<evidence type="ECO:0000313" key="1">
    <source>
        <dbReference type="EMBL" id="GBP22233.1"/>
    </source>
</evidence>